<accession>A0A9W9RWR7</accession>
<evidence type="ECO:0000313" key="1">
    <source>
        <dbReference type="EMBL" id="KAJ5365248.1"/>
    </source>
</evidence>
<proteinExistence type="predicted"/>
<dbReference type="Proteomes" id="UP001147752">
    <property type="component" value="Unassembled WGS sequence"/>
</dbReference>
<comment type="caution">
    <text evidence="1">The sequence shown here is derived from an EMBL/GenBank/DDBJ whole genome shotgun (WGS) entry which is preliminary data.</text>
</comment>
<keyword evidence="2" id="KW-1185">Reference proteome</keyword>
<dbReference type="OrthoDB" id="4368392at2759"/>
<gene>
    <name evidence="1" type="ORF">N7517_008134</name>
</gene>
<dbReference type="EMBL" id="JAPZBT010000003">
    <property type="protein sequence ID" value="KAJ5365248.1"/>
    <property type="molecule type" value="Genomic_DNA"/>
</dbReference>
<reference evidence="1" key="2">
    <citation type="journal article" date="2023" name="IMA Fungus">
        <title>Comparative genomic study of the Penicillium genus elucidates a diverse pangenome and 15 lateral gene transfer events.</title>
        <authorList>
            <person name="Petersen C."/>
            <person name="Sorensen T."/>
            <person name="Nielsen M.R."/>
            <person name="Sondergaard T.E."/>
            <person name="Sorensen J.L."/>
            <person name="Fitzpatrick D.A."/>
            <person name="Frisvad J.C."/>
            <person name="Nielsen K.L."/>
        </authorList>
    </citation>
    <scope>NUCLEOTIDE SEQUENCE</scope>
    <source>
        <strain evidence="1">IBT 3081</strain>
    </source>
</reference>
<sequence>MPQTFVLKLFHLLTGNAKGADESAPRSLLQLVMASSPDLSLPPSRSSLLPSLRNMAPRLPRAKLKMIQDMISSKSLTTSEMANAAECSKRSIINISNNLRWFGNVKAPQTRVGRRRTFTPSMLEALSKIKTIG</sequence>
<dbReference type="GeneID" id="81465047"/>
<protein>
    <submittedName>
        <fullName evidence="1">Uncharacterized protein</fullName>
    </submittedName>
</protein>
<dbReference type="AlphaFoldDB" id="A0A9W9RWR7"/>
<dbReference type="RefSeq" id="XP_056576715.1">
    <property type="nucleotide sequence ID" value="XM_056725864.1"/>
</dbReference>
<name>A0A9W9RWR7_9EURO</name>
<evidence type="ECO:0000313" key="2">
    <source>
        <dbReference type="Proteomes" id="UP001147752"/>
    </source>
</evidence>
<reference evidence="1" key="1">
    <citation type="submission" date="2022-12" db="EMBL/GenBank/DDBJ databases">
        <authorList>
            <person name="Petersen C."/>
        </authorList>
    </citation>
    <scope>NUCLEOTIDE SEQUENCE</scope>
    <source>
        <strain evidence="1">IBT 3081</strain>
    </source>
</reference>
<organism evidence="1 2">
    <name type="scientific">Penicillium concentricum</name>
    <dbReference type="NCBI Taxonomy" id="293559"/>
    <lineage>
        <taxon>Eukaryota</taxon>
        <taxon>Fungi</taxon>
        <taxon>Dikarya</taxon>
        <taxon>Ascomycota</taxon>
        <taxon>Pezizomycotina</taxon>
        <taxon>Eurotiomycetes</taxon>
        <taxon>Eurotiomycetidae</taxon>
        <taxon>Eurotiales</taxon>
        <taxon>Aspergillaceae</taxon>
        <taxon>Penicillium</taxon>
    </lineage>
</organism>